<evidence type="ECO:0000256" key="5">
    <source>
        <dbReference type="ARBA" id="ARBA00022490"/>
    </source>
</evidence>
<dbReference type="PANTHER" id="PTHR10656:SF37">
    <property type="entry name" value="PROTEIN MAB-21-LIKE 2"/>
    <property type="match status" value="1"/>
</dbReference>
<dbReference type="FunFam" id="3.30.460.90:FF:000001">
    <property type="entry name" value="protein mab-21-like 2"/>
    <property type="match status" value="1"/>
</dbReference>
<dbReference type="GO" id="GO:0001654">
    <property type="term" value="P:eye development"/>
    <property type="evidence" value="ECO:0007669"/>
    <property type="project" value="UniProtKB-ARBA"/>
</dbReference>
<evidence type="ECO:0000259" key="9">
    <source>
        <dbReference type="Pfam" id="PF20266"/>
    </source>
</evidence>
<dbReference type="Proteomes" id="UP001474421">
    <property type="component" value="Unassembled WGS sequence"/>
</dbReference>
<feature type="domain" description="Mab-21-like nucleotidyltransferase" evidence="8">
    <location>
        <begin position="578"/>
        <end position="759"/>
    </location>
</feature>
<proteinExistence type="inferred from homology"/>
<comment type="caution">
    <text evidence="10">The sequence shown here is derived from an EMBL/GenBank/DDBJ whole genome shotgun (WGS) entry which is preliminary data.</text>
</comment>
<comment type="similarity">
    <text evidence="3">Belongs to the mab-21 family.</text>
</comment>
<dbReference type="AlphaFoldDB" id="A0AAW1BBC1"/>
<feature type="region of interest" description="Disordered" evidence="7">
    <location>
        <begin position="68"/>
        <end position="135"/>
    </location>
</feature>
<feature type="compositionally biased region" description="Low complexity" evidence="7">
    <location>
        <begin position="115"/>
        <end position="127"/>
    </location>
</feature>
<gene>
    <name evidence="10" type="ORF">NXF25_013786</name>
</gene>
<dbReference type="Pfam" id="PF03281">
    <property type="entry name" value="Mab-21"/>
    <property type="match status" value="1"/>
</dbReference>
<evidence type="ECO:0000256" key="1">
    <source>
        <dbReference type="ARBA" id="ARBA00004123"/>
    </source>
</evidence>
<keyword evidence="6" id="KW-0539">Nucleus</keyword>
<keyword evidence="4" id="KW-0217">Developmental protein</keyword>
<evidence type="ECO:0000256" key="3">
    <source>
        <dbReference type="ARBA" id="ARBA00008307"/>
    </source>
</evidence>
<dbReference type="SMART" id="SM01265">
    <property type="entry name" value="Mab-21"/>
    <property type="match status" value="1"/>
</dbReference>
<dbReference type="InterPro" id="IPR046903">
    <property type="entry name" value="Mab-21-like_nuc_Trfase"/>
</dbReference>
<feature type="region of interest" description="Disordered" evidence="7">
    <location>
        <begin position="220"/>
        <end position="246"/>
    </location>
</feature>
<feature type="domain" description="Mab-21-like HhH/H2TH-like" evidence="9">
    <location>
        <begin position="762"/>
        <end position="859"/>
    </location>
</feature>
<sequence>MNPSGLRDRALPRLINSGLMRRRVRGGNADQSAEAFKRLRRAWDGSSAAFLGVFRFFDRSRNLHLPSHSPPLNIPSPALKSHQGPAAEPPGGGVRDDRPPPERNSGTQPLGNRDGGPLSSRRGPSGDAAADGLEHPRVWRRGRGALGLGRGCFLGLSGKVRIPRGPCSLRHETADVVGEARDAEGFGLSQTRFSVPATQFSVSPLHGQPQKWRELALHGPPKDLERQPDGNQSIGLNGETGGGGRDCWKQPVRRLANGALSKSDPVPWRTLVAPGAHRPLASVIVAGPRSSRVGGSAQRLAGPLTALAAIVGFSSHASLQQGPGTIHKLNDPLRKGRDLQTSAPGEDARRRKGKSRRRPKPGLKLKNFDEQQAGNQRRKGCLWASSSAEASGRKATLQSKAAPPRPERSRREERRERERTPSLPLWSAPPKSGRSSDVKEAPNFGAGGRRLPAARSARRRRRGFRRSFLPPPLLGGGSDRAKRAWLLPARTETAAAALDPSTYCESPVYSPDVCPNMIAAQAKLVYQLNKYYTERCQARKAAIAKTIREVCKVVSDVLKEVEVQEPRFISSLSEIDARYEGLEVISPTEFEVVLYLNQMGVFNFVDDGSLPGCAVLKLSDGRKRSMSLWVEFITASGYLSARKIRSRFQTLVAQAVDKCSYRDVVKMIADTSEVKLRIRERYVVQITPAFKCTGIWPRSAAQWPLPHIPWPGPNRVAEVKAEGFNLLSKECYSLTGKQSSAESDAWVLQFGEAENRLLLGGCRNKCLSVLKTLRDRHLELPGQPLNNYHMKTLLLYECEKHPRETDWDEACLGDRLNGILLQLISCLQCRRCPHYFLPNLDLFQGKPHSALESAAKQTWRLAREILTNPKSLDKL</sequence>
<comment type="subcellular location">
    <subcellularLocation>
        <location evidence="2">Cytoplasm</location>
    </subcellularLocation>
    <subcellularLocation>
        <location evidence="1">Nucleus</location>
    </subcellularLocation>
</comment>
<feature type="compositionally biased region" description="Basic residues" evidence="7">
    <location>
        <begin position="456"/>
        <end position="465"/>
    </location>
</feature>
<evidence type="ECO:0000256" key="4">
    <source>
        <dbReference type="ARBA" id="ARBA00022473"/>
    </source>
</evidence>
<dbReference type="PANTHER" id="PTHR10656">
    <property type="entry name" value="CELL FATE DETERMINING PROTEIN MAB21-RELATED"/>
    <property type="match status" value="1"/>
</dbReference>
<dbReference type="GO" id="GO:0005634">
    <property type="term" value="C:nucleus"/>
    <property type="evidence" value="ECO:0007669"/>
    <property type="project" value="UniProtKB-SubCell"/>
</dbReference>
<feature type="compositionally biased region" description="Basic residues" evidence="7">
    <location>
        <begin position="350"/>
        <end position="363"/>
    </location>
</feature>
<name>A0AAW1BBC1_CROAD</name>
<dbReference type="Pfam" id="PF20266">
    <property type="entry name" value="Mab-21_C"/>
    <property type="match status" value="1"/>
</dbReference>
<dbReference type="Gene3D" id="1.10.1410.40">
    <property type="match status" value="1"/>
</dbReference>
<dbReference type="InterPro" id="IPR046906">
    <property type="entry name" value="Mab-21_HhH/H2TH-like"/>
</dbReference>
<feature type="compositionally biased region" description="Basic and acidic residues" evidence="7">
    <location>
        <begin position="328"/>
        <end position="338"/>
    </location>
</feature>
<dbReference type="EMBL" id="JAOTOJ010000007">
    <property type="protein sequence ID" value="KAK9398817.1"/>
    <property type="molecule type" value="Genomic_DNA"/>
</dbReference>
<dbReference type="Gene3D" id="3.30.460.90">
    <property type="match status" value="1"/>
</dbReference>
<dbReference type="GO" id="GO:0005737">
    <property type="term" value="C:cytoplasm"/>
    <property type="evidence" value="ECO:0007669"/>
    <property type="project" value="UniProtKB-SubCell"/>
</dbReference>
<accession>A0AAW1BBC1</accession>
<evidence type="ECO:0000313" key="11">
    <source>
        <dbReference type="Proteomes" id="UP001474421"/>
    </source>
</evidence>
<evidence type="ECO:0000313" key="10">
    <source>
        <dbReference type="EMBL" id="KAK9398817.1"/>
    </source>
</evidence>
<evidence type="ECO:0000256" key="7">
    <source>
        <dbReference type="SAM" id="MobiDB-lite"/>
    </source>
</evidence>
<evidence type="ECO:0000256" key="6">
    <source>
        <dbReference type="ARBA" id="ARBA00023242"/>
    </source>
</evidence>
<dbReference type="InterPro" id="IPR024810">
    <property type="entry name" value="MAB21L/cGLR"/>
</dbReference>
<evidence type="ECO:0000256" key="2">
    <source>
        <dbReference type="ARBA" id="ARBA00004496"/>
    </source>
</evidence>
<dbReference type="PROSITE" id="PS50231">
    <property type="entry name" value="RICIN_B_LECTIN"/>
    <property type="match status" value="1"/>
</dbReference>
<keyword evidence="11" id="KW-1185">Reference proteome</keyword>
<feature type="region of interest" description="Disordered" evidence="7">
    <location>
        <begin position="318"/>
        <end position="473"/>
    </location>
</feature>
<keyword evidence="5" id="KW-0963">Cytoplasm</keyword>
<protein>
    <submittedName>
        <fullName evidence="10">Protein mab-21-like 2</fullName>
    </submittedName>
</protein>
<reference evidence="10 11" key="1">
    <citation type="journal article" date="2024" name="Proc. Natl. Acad. Sci. U.S.A.">
        <title>The genetic regulatory architecture and epigenomic basis for age-related changes in rattlesnake venom.</title>
        <authorList>
            <person name="Hogan M.P."/>
            <person name="Holding M.L."/>
            <person name="Nystrom G.S."/>
            <person name="Colston T.J."/>
            <person name="Bartlett D.A."/>
            <person name="Mason A.J."/>
            <person name="Ellsworth S.A."/>
            <person name="Rautsaw R.M."/>
            <person name="Lawrence K.C."/>
            <person name="Strickland J.L."/>
            <person name="He B."/>
            <person name="Fraser P."/>
            <person name="Margres M.J."/>
            <person name="Gilbert D.M."/>
            <person name="Gibbs H.L."/>
            <person name="Parkinson C.L."/>
            <person name="Rokyta D.R."/>
        </authorList>
    </citation>
    <scope>NUCLEOTIDE SEQUENCE [LARGE SCALE GENOMIC DNA]</scope>
    <source>
        <strain evidence="10">DRR0105</strain>
    </source>
</reference>
<feature type="compositionally biased region" description="Basic and acidic residues" evidence="7">
    <location>
        <begin position="405"/>
        <end position="420"/>
    </location>
</feature>
<organism evidence="10 11">
    <name type="scientific">Crotalus adamanteus</name>
    <name type="common">Eastern diamondback rattlesnake</name>
    <dbReference type="NCBI Taxonomy" id="8729"/>
    <lineage>
        <taxon>Eukaryota</taxon>
        <taxon>Metazoa</taxon>
        <taxon>Chordata</taxon>
        <taxon>Craniata</taxon>
        <taxon>Vertebrata</taxon>
        <taxon>Euteleostomi</taxon>
        <taxon>Lepidosauria</taxon>
        <taxon>Squamata</taxon>
        <taxon>Bifurcata</taxon>
        <taxon>Unidentata</taxon>
        <taxon>Episquamata</taxon>
        <taxon>Toxicofera</taxon>
        <taxon>Serpentes</taxon>
        <taxon>Colubroidea</taxon>
        <taxon>Viperidae</taxon>
        <taxon>Crotalinae</taxon>
        <taxon>Crotalus</taxon>
    </lineage>
</organism>
<evidence type="ECO:0000259" key="8">
    <source>
        <dbReference type="Pfam" id="PF03281"/>
    </source>
</evidence>
<dbReference type="FunFam" id="1.10.1410.40:FF:000002">
    <property type="entry name" value="protein mab-21-like 1"/>
    <property type="match status" value="1"/>
</dbReference>